<evidence type="ECO:0000259" key="1">
    <source>
        <dbReference type="Pfam" id="PF18545"/>
    </source>
</evidence>
<dbReference type="InterPro" id="IPR040624">
    <property type="entry name" value="HalOD1"/>
</dbReference>
<evidence type="ECO:0000313" key="2">
    <source>
        <dbReference type="EMBL" id="SIR25851.1"/>
    </source>
</evidence>
<name>A0A1N6ZGG3_9EURY</name>
<dbReference type="Proteomes" id="UP000186914">
    <property type="component" value="Unassembled WGS sequence"/>
</dbReference>
<sequence length="88" mass="9755">MSDQPNLKKSDAVISQFEGAYRPSEAVIEAIAEVEETEPWNLQPPLYEALDPDALDSLLMGKSPPKRVVFGYLGHDVTVERDGRVVVE</sequence>
<accession>A0A1N6ZGG3</accession>
<protein>
    <recommendedName>
        <fullName evidence="1">Halobacterial output domain-containing protein</fullName>
    </recommendedName>
</protein>
<proteinExistence type="predicted"/>
<dbReference type="RefSeq" id="WP_245799984.1">
    <property type="nucleotide sequence ID" value="NZ_FTNO01000001.1"/>
</dbReference>
<dbReference type="EMBL" id="FTNO01000001">
    <property type="protein sequence ID" value="SIR25851.1"/>
    <property type="molecule type" value="Genomic_DNA"/>
</dbReference>
<reference evidence="3" key="1">
    <citation type="submission" date="2017-01" db="EMBL/GenBank/DDBJ databases">
        <authorList>
            <person name="Varghese N."/>
            <person name="Submissions S."/>
        </authorList>
    </citation>
    <scope>NUCLEOTIDE SEQUENCE [LARGE SCALE GENOMIC DNA]</scope>
    <source>
        <strain evidence="3">CGMCC 1.7737</strain>
    </source>
</reference>
<gene>
    <name evidence="2" type="ORF">SAMN05421858_2019</name>
</gene>
<dbReference type="Pfam" id="PF18545">
    <property type="entry name" value="HalOD1"/>
    <property type="match status" value="1"/>
</dbReference>
<dbReference type="AlphaFoldDB" id="A0A1N6ZGG3"/>
<evidence type="ECO:0000313" key="3">
    <source>
        <dbReference type="Proteomes" id="UP000186914"/>
    </source>
</evidence>
<organism evidence="2 3">
    <name type="scientific">Haladaptatus litoreus</name>
    <dbReference type="NCBI Taxonomy" id="553468"/>
    <lineage>
        <taxon>Archaea</taxon>
        <taxon>Methanobacteriati</taxon>
        <taxon>Methanobacteriota</taxon>
        <taxon>Stenosarchaea group</taxon>
        <taxon>Halobacteria</taxon>
        <taxon>Halobacteriales</taxon>
        <taxon>Haladaptataceae</taxon>
        <taxon>Haladaptatus</taxon>
    </lineage>
</organism>
<keyword evidence="3" id="KW-1185">Reference proteome</keyword>
<feature type="domain" description="Halobacterial output" evidence="1">
    <location>
        <begin position="22"/>
        <end position="88"/>
    </location>
</feature>